<keyword evidence="6" id="KW-0381">Hypersensitive response</keyword>
<gene>
    <name evidence="14" type="ORF">OLC1_LOCUS15171</name>
</gene>
<evidence type="ECO:0000256" key="5">
    <source>
        <dbReference type="ARBA" id="ARBA00022614"/>
    </source>
</evidence>
<dbReference type="SUPFAM" id="SSF52058">
    <property type="entry name" value="L domain-like"/>
    <property type="match status" value="1"/>
</dbReference>
<dbReference type="InterPro" id="IPR044974">
    <property type="entry name" value="Disease_R_plants"/>
</dbReference>
<reference evidence="14" key="1">
    <citation type="submission" date="2023-03" db="EMBL/GenBank/DDBJ databases">
        <authorList>
            <person name="Julca I."/>
        </authorList>
    </citation>
    <scope>NUCLEOTIDE SEQUENCE</scope>
</reference>
<evidence type="ECO:0000256" key="9">
    <source>
        <dbReference type="ARBA" id="ARBA00022821"/>
    </source>
</evidence>
<dbReference type="Gene3D" id="3.80.10.10">
    <property type="entry name" value="Ribonuclease Inhibitor"/>
    <property type="match status" value="1"/>
</dbReference>
<dbReference type="Pfam" id="PF23559">
    <property type="entry name" value="WHD_DRP"/>
    <property type="match status" value="1"/>
</dbReference>
<organism evidence="14 15">
    <name type="scientific">Oldenlandia corymbosa var. corymbosa</name>
    <dbReference type="NCBI Taxonomy" id="529605"/>
    <lineage>
        <taxon>Eukaryota</taxon>
        <taxon>Viridiplantae</taxon>
        <taxon>Streptophyta</taxon>
        <taxon>Embryophyta</taxon>
        <taxon>Tracheophyta</taxon>
        <taxon>Spermatophyta</taxon>
        <taxon>Magnoliopsida</taxon>
        <taxon>eudicotyledons</taxon>
        <taxon>Gunneridae</taxon>
        <taxon>Pentapetalae</taxon>
        <taxon>asterids</taxon>
        <taxon>lamiids</taxon>
        <taxon>Gentianales</taxon>
        <taxon>Rubiaceae</taxon>
        <taxon>Rubioideae</taxon>
        <taxon>Spermacoceae</taxon>
        <taxon>Hedyotis-Oldenlandia complex</taxon>
        <taxon>Oldenlandia</taxon>
    </lineage>
</organism>
<dbReference type="GO" id="GO:0043531">
    <property type="term" value="F:ADP binding"/>
    <property type="evidence" value="ECO:0007669"/>
    <property type="project" value="InterPro"/>
</dbReference>
<protein>
    <submittedName>
        <fullName evidence="14">OLC1v1005930C1</fullName>
    </submittedName>
</protein>
<evidence type="ECO:0000259" key="13">
    <source>
        <dbReference type="Pfam" id="PF23598"/>
    </source>
</evidence>
<proteinExistence type="inferred from homology"/>
<dbReference type="InterPro" id="IPR055414">
    <property type="entry name" value="LRR_R13L4/SHOC2-like"/>
</dbReference>
<dbReference type="InterPro" id="IPR042197">
    <property type="entry name" value="Apaf_helical"/>
</dbReference>
<comment type="similarity">
    <text evidence="3">Belongs to the disease resistance NB-LRR family.</text>
</comment>
<dbReference type="AlphaFoldDB" id="A0AAV1DGG0"/>
<feature type="domain" description="Disease resistance R13L4/SHOC-2-like LRR" evidence="13">
    <location>
        <begin position="692"/>
        <end position="829"/>
    </location>
</feature>
<dbReference type="InterPro" id="IPR058922">
    <property type="entry name" value="WHD_DRP"/>
</dbReference>
<evidence type="ECO:0000256" key="8">
    <source>
        <dbReference type="ARBA" id="ARBA00022741"/>
    </source>
</evidence>
<evidence type="ECO:0000256" key="7">
    <source>
        <dbReference type="ARBA" id="ARBA00022737"/>
    </source>
</evidence>
<keyword evidence="4" id="KW-0963">Cytoplasm</keyword>
<dbReference type="EMBL" id="OX459122">
    <property type="protein sequence ID" value="CAI9106713.1"/>
    <property type="molecule type" value="Genomic_DNA"/>
</dbReference>
<dbReference type="PRINTS" id="PR00364">
    <property type="entry name" value="DISEASERSIST"/>
</dbReference>
<dbReference type="PANTHER" id="PTHR23155:SF1152">
    <property type="entry name" value="AAA+ ATPASE DOMAIN-CONTAINING PROTEIN"/>
    <property type="match status" value="1"/>
</dbReference>
<dbReference type="Pfam" id="PF00931">
    <property type="entry name" value="NB-ARC"/>
    <property type="match status" value="1"/>
</dbReference>
<evidence type="ECO:0000256" key="3">
    <source>
        <dbReference type="ARBA" id="ARBA00008894"/>
    </source>
</evidence>
<keyword evidence="7" id="KW-0677">Repeat</keyword>
<accession>A0AAV1DGG0</accession>
<dbReference type="InterPro" id="IPR032675">
    <property type="entry name" value="LRR_dom_sf"/>
</dbReference>
<dbReference type="InterPro" id="IPR027417">
    <property type="entry name" value="P-loop_NTPase"/>
</dbReference>
<dbReference type="Gene3D" id="1.10.8.430">
    <property type="entry name" value="Helical domain of apoptotic protease-activating factors"/>
    <property type="match status" value="1"/>
</dbReference>
<evidence type="ECO:0000259" key="12">
    <source>
        <dbReference type="Pfam" id="PF23559"/>
    </source>
</evidence>
<evidence type="ECO:0000256" key="4">
    <source>
        <dbReference type="ARBA" id="ARBA00022490"/>
    </source>
</evidence>
<evidence type="ECO:0000259" key="11">
    <source>
        <dbReference type="Pfam" id="PF00931"/>
    </source>
</evidence>
<keyword evidence="10" id="KW-0067">ATP-binding</keyword>
<dbReference type="GO" id="GO:0005524">
    <property type="term" value="F:ATP binding"/>
    <property type="evidence" value="ECO:0007669"/>
    <property type="project" value="UniProtKB-KW"/>
</dbReference>
<evidence type="ECO:0000313" key="14">
    <source>
        <dbReference type="EMBL" id="CAI9106713.1"/>
    </source>
</evidence>
<dbReference type="Gene3D" id="1.10.10.10">
    <property type="entry name" value="Winged helix-like DNA-binding domain superfamily/Winged helix DNA-binding domain"/>
    <property type="match status" value="1"/>
</dbReference>
<keyword evidence="8" id="KW-0547">Nucleotide-binding</keyword>
<dbReference type="InterPro" id="IPR036388">
    <property type="entry name" value="WH-like_DNA-bd_sf"/>
</dbReference>
<feature type="domain" description="Disease resistance protein winged helix" evidence="12">
    <location>
        <begin position="589"/>
        <end position="660"/>
    </location>
</feature>
<dbReference type="SUPFAM" id="SSF52540">
    <property type="entry name" value="P-loop containing nucleoside triphosphate hydrolases"/>
    <property type="match status" value="1"/>
</dbReference>
<comment type="function">
    <text evidence="1">Confers resistance to late blight (Phytophthora infestans) races carrying the avirulence gene Avr1. Resistance proteins guard the plant against pathogens that contain an appropriate avirulence protein via an indirect interaction with this avirulence protein. That triggers a defense system including the hypersensitive response, which restricts the pathogen growth.</text>
</comment>
<dbReference type="Proteomes" id="UP001161247">
    <property type="component" value="Chromosome 5"/>
</dbReference>
<keyword evidence="5" id="KW-0433">Leucine-rich repeat</keyword>
<dbReference type="InterPro" id="IPR002182">
    <property type="entry name" value="NB-ARC"/>
</dbReference>
<dbReference type="GO" id="GO:0009626">
    <property type="term" value="P:plant-type hypersensitive response"/>
    <property type="evidence" value="ECO:0007669"/>
    <property type="project" value="UniProtKB-KW"/>
</dbReference>
<sequence length="992" mass="113384">MEDLLGCIESLLDLRHSSISTGGMKECIRFLKNFIRLVTLLGLEPKQMGDLLIHVRGVLIDVACFIFRSLNPRYDDYSEWSDPYKLVDRIEPVESQVFEIYVRALQQASALPESSNQGVPGCQKLLLADFVDSLIYLIFQLLFHRTGCLYHKMYRLYKRLRFLRTVLTGQHGKGDELHDKMNGLTGILICEAGVIVCYLFLGKKERLPGGTLEHRFQNFDEKFKLVINLEEEEEEDAPRYTPPSECPQMNLLGFLDSILEKMTSNDPCEAADSVVASAKNKLKTIRDELAYLRSFLVNVMEEQHDQRGKLQDLWSRVATVAYETEFVLDSLQVGGTHQSFTELLDTIIAEIKQIKTQASGIEKITKVKDIAKTYNKQLSAGKNPEFSEPVVCLIDESQEIIDRLKRGTENLDIVSIVGMSEDDLGDALRKYLKGKRYLVILDDVWDAEVWRSLKYSFPNDRKGSRILLTSRSEDVALEIKPDSKPHRLRFLNKPESWELFQMKMCFEEGCPPELLARGEAIASGCKGLPLMIIVVAGILSNMEPGTWEEIEIKLKKGNPPTTDECNEILELSYRHLPDYLKPCFLYFGLYKEDQKVSVHEMLWLWIAEGIAKKSEEECVEDVAEGYMMELIQRNLIMVAERGSRGSAKSCILHDLLLDFAGKQANKNILCIAYAAMNLVLPFSQGCCTGCISSLSKLLRVLSLNKIFNFHFFPSAIQLLGHLRYLALAIERSVNIPSSIAYLSNLETFIVLGMKEVFLPYAVWNMKKLRHMRAHSWVFVREFPAENPNQLSSLDSLHTFKENDGALKILALDFLSRLESLHITCTWPDKCIYHFQFPENLKKLTLSLLMLPWSDMSAIHRLPNLEVLKLLGNAFSGETWHVEEDTFPKLRYLILEGLNLVRWTMDSEDNVPFPCLEKLVLKRCMCLEELPTDLAQSSTLQTIEVFECDKVTESINQLQEMAEEGNEGLKILTHILWWKKLSENETGLKVISF</sequence>
<evidence type="ECO:0000313" key="15">
    <source>
        <dbReference type="Proteomes" id="UP001161247"/>
    </source>
</evidence>
<name>A0AAV1DGG0_OLDCO</name>
<dbReference type="PANTHER" id="PTHR23155">
    <property type="entry name" value="DISEASE RESISTANCE PROTEIN RP"/>
    <property type="match status" value="1"/>
</dbReference>
<dbReference type="GO" id="GO:0005737">
    <property type="term" value="C:cytoplasm"/>
    <property type="evidence" value="ECO:0007669"/>
    <property type="project" value="UniProtKB-SubCell"/>
</dbReference>
<dbReference type="Gene3D" id="3.40.50.300">
    <property type="entry name" value="P-loop containing nucleotide triphosphate hydrolases"/>
    <property type="match status" value="1"/>
</dbReference>
<evidence type="ECO:0000256" key="6">
    <source>
        <dbReference type="ARBA" id="ARBA00022667"/>
    </source>
</evidence>
<evidence type="ECO:0000256" key="2">
    <source>
        <dbReference type="ARBA" id="ARBA00004496"/>
    </source>
</evidence>
<evidence type="ECO:0000256" key="10">
    <source>
        <dbReference type="ARBA" id="ARBA00022840"/>
    </source>
</evidence>
<keyword evidence="9" id="KW-0611">Plant defense</keyword>
<feature type="domain" description="NB-ARC" evidence="11">
    <location>
        <begin position="419"/>
        <end position="504"/>
    </location>
</feature>
<keyword evidence="15" id="KW-1185">Reference proteome</keyword>
<dbReference type="Pfam" id="PF23598">
    <property type="entry name" value="LRR_14"/>
    <property type="match status" value="1"/>
</dbReference>
<dbReference type="FunFam" id="1.10.10.10:FF:000322">
    <property type="entry name" value="Probable disease resistance protein At1g63360"/>
    <property type="match status" value="1"/>
</dbReference>
<comment type="subcellular location">
    <subcellularLocation>
        <location evidence="2">Cytoplasm</location>
    </subcellularLocation>
</comment>
<evidence type="ECO:0000256" key="1">
    <source>
        <dbReference type="ARBA" id="ARBA00002074"/>
    </source>
</evidence>